<evidence type="ECO:0000256" key="11">
    <source>
        <dbReference type="ARBA" id="ARBA00022989"/>
    </source>
</evidence>
<organism evidence="16 17">
    <name type="scientific">Candidatus Gallitreponema excrementavium</name>
    <dbReference type="NCBI Taxonomy" id="2840840"/>
    <lineage>
        <taxon>Bacteria</taxon>
        <taxon>Pseudomonadati</taxon>
        <taxon>Spirochaetota</taxon>
        <taxon>Spirochaetia</taxon>
        <taxon>Spirochaetales</taxon>
        <taxon>Candidatus Gallitreponema</taxon>
    </lineage>
</organism>
<evidence type="ECO:0000256" key="4">
    <source>
        <dbReference type="ARBA" id="ARBA00022475"/>
    </source>
</evidence>
<evidence type="ECO:0000313" key="16">
    <source>
        <dbReference type="EMBL" id="MBO8457216.1"/>
    </source>
</evidence>
<sequence>MKTFFGKILFGQLAVSIAVLIIMSFIFSAAVRSSISSWNSDKQWELQELLMPVISKAYRLNGSLSEQSLEKALLPYITDSLYVYVFDTEKNPILLMEDGKPRTLEEVEKKTGSIGSFISLNSPVPIKDGETVIGYLLVDNVDFLAYKANRLFISTIKRASSIGAVFAVLFAVGFSLFTASVFSKKTTSLSKSITEIQSDSQEIPFTGIQELDKISRAVIKLKERLKYEESLRRQWMQDISHDLRTPLTAVKMQVEGLSDGVLKADNERFSALYSELNHIERLVCNLQELSRYESPETKINRSAIKANEFVEEIKDRFSILAERLGIQFKCDCLIKNGQEVFWGDMHLLQRCISNIIQNAFQHTEKNGEIIFFIKKIQLENEPKIIFTVLNTGVISETDIPHVFERLYRSDRSRSSEGNGLGLSIAKAIVNLHNGKISIENVIENQKKMVKVYIEIPFAP</sequence>
<feature type="transmembrane region" description="Helical" evidence="14">
    <location>
        <begin position="12"/>
        <end position="31"/>
    </location>
</feature>
<dbReference type="Proteomes" id="UP000823638">
    <property type="component" value="Unassembled WGS sequence"/>
</dbReference>
<evidence type="ECO:0000256" key="10">
    <source>
        <dbReference type="ARBA" id="ARBA00022840"/>
    </source>
</evidence>
<dbReference type="CDD" id="cd00082">
    <property type="entry name" value="HisKA"/>
    <property type="match status" value="1"/>
</dbReference>
<name>A0A9D9N1Q0_9SPIR</name>
<dbReference type="SUPFAM" id="SSF55874">
    <property type="entry name" value="ATPase domain of HSP90 chaperone/DNA topoisomerase II/histidine kinase"/>
    <property type="match status" value="1"/>
</dbReference>
<keyword evidence="4" id="KW-1003">Cell membrane</keyword>
<comment type="caution">
    <text evidence="16">The sequence shown here is derived from an EMBL/GenBank/DDBJ whole genome shotgun (WGS) entry which is preliminary data.</text>
</comment>
<feature type="transmembrane region" description="Helical" evidence="14">
    <location>
        <begin position="159"/>
        <end position="182"/>
    </location>
</feature>
<dbReference type="GO" id="GO:0005886">
    <property type="term" value="C:plasma membrane"/>
    <property type="evidence" value="ECO:0007669"/>
    <property type="project" value="UniProtKB-SubCell"/>
</dbReference>
<dbReference type="Gene3D" id="1.10.287.130">
    <property type="match status" value="1"/>
</dbReference>
<keyword evidence="7 14" id="KW-0812">Transmembrane</keyword>
<evidence type="ECO:0000259" key="15">
    <source>
        <dbReference type="PROSITE" id="PS50109"/>
    </source>
</evidence>
<keyword evidence="6" id="KW-0808">Transferase</keyword>
<dbReference type="InterPro" id="IPR036890">
    <property type="entry name" value="HATPase_C_sf"/>
</dbReference>
<dbReference type="PRINTS" id="PR01780">
    <property type="entry name" value="LANTIREGPROT"/>
</dbReference>
<dbReference type="InterPro" id="IPR005467">
    <property type="entry name" value="His_kinase_dom"/>
</dbReference>
<dbReference type="PROSITE" id="PS50109">
    <property type="entry name" value="HIS_KIN"/>
    <property type="match status" value="1"/>
</dbReference>
<evidence type="ECO:0000256" key="13">
    <source>
        <dbReference type="ARBA" id="ARBA00023136"/>
    </source>
</evidence>
<dbReference type="SMART" id="SM00388">
    <property type="entry name" value="HisKA"/>
    <property type="match status" value="1"/>
</dbReference>
<dbReference type="CDD" id="cd00075">
    <property type="entry name" value="HATPase"/>
    <property type="match status" value="1"/>
</dbReference>
<accession>A0A9D9N1Q0</accession>
<evidence type="ECO:0000256" key="1">
    <source>
        <dbReference type="ARBA" id="ARBA00000085"/>
    </source>
</evidence>
<dbReference type="InterPro" id="IPR003594">
    <property type="entry name" value="HATPase_dom"/>
</dbReference>
<dbReference type="Pfam" id="PF00512">
    <property type="entry name" value="HisKA"/>
    <property type="match status" value="1"/>
</dbReference>
<protein>
    <recommendedName>
        <fullName evidence="3">histidine kinase</fullName>
        <ecNumber evidence="3">2.7.13.3</ecNumber>
    </recommendedName>
</protein>
<dbReference type="SMART" id="SM00387">
    <property type="entry name" value="HATPase_c"/>
    <property type="match status" value="1"/>
</dbReference>
<keyword evidence="10" id="KW-0067">ATP-binding</keyword>
<dbReference type="InterPro" id="IPR036097">
    <property type="entry name" value="HisK_dim/P_sf"/>
</dbReference>
<dbReference type="EC" id="2.7.13.3" evidence="3"/>
<keyword evidence="11 14" id="KW-1133">Transmembrane helix</keyword>
<gene>
    <name evidence="16" type="ORF">IAA81_03185</name>
</gene>
<keyword evidence="9 16" id="KW-0418">Kinase</keyword>
<evidence type="ECO:0000256" key="12">
    <source>
        <dbReference type="ARBA" id="ARBA00023012"/>
    </source>
</evidence>
<dbReference type="EMBL" id="JADIMM010000039">
    <property type="protein sequence ID" value="MBO8457216.1"/>
    <property type="molecule type" value="Genomic_DNA"/>
</dbReference>
<evidence type="ECO:0000313" key="17">
    <source>
        <dbReference type="Proteomes" id="UP000823638"/>
    </source>
</evidence>
<evidence type="ECO:0000256" key="7">
    <source>
        <dbReference type="ARBA" id="ARBA00022692"/>
    </source>
</evidence>
<comment type="catalytic activity">
    <reaction evidence="1">
        <text>ATP + protein L-histidine = ADP + protein N-phospho-L-histidine.</text>
        <dbReference type="EC" id="2.7.13.3"/>
    </reaction>
</comment>
<reference evidence="16" key="1">
    <citation type="submission" date="2020-10" db="EMBL/GenBank/DDBJ databases">
        <authorList>
            <person name="Gilroy R."/>
        </authorList>
    </citation>
    <scope>NUCLEOTIDE SEQUENCE</scope>
    <source>
        <strain evidence="16">10532</strain>
    </source>
</reference>
<comment type="subcellular location">
    <subcellularLocation>
        <location evidence="2">Cell membrane</location>
        <topology evidence="2">Multi-pass membrane protein</topology>
    </subcellularLocation>
</comment>
<dbReference type="Pfam" id="PF02518">
    <property type="entry name" value="HATPase_c"/>
    <property type="match status" value="1"/>
</dbReference>
<dbReference type="InterPro" id="IPR050398">
    <property type="entry name" value="HssS/ArlS-like"/>
</dbReference>
<dbReference type="Gene3D" id="3.30.565.10">
    <property type="entry name" value="Histidine kinase-like ATPase, C-terminal domain"/>
    <property type="match status" value="1"/>
</dbReference>
<dbReference type="InterPro" id="IPR008358">
    <property type="entry name" value="Sig_transdc_His_kin/Pase_MprB"/>
</dbReference>
<keyword evidence="8" id="KW-0547">Nucleotide-binding</keyword>
<dbReference type="InterPro" id="IPR003661">
    <property type="entry name" value="HisK_dim/P_dom"/>
</dbReference>
<evidence type="ECO:0000256" key="8">
    <source>
        <dbReference type="ARBA" id="ARBA00022741"/>
    </source>
</evidence>
<feature type="domain" description="Histidine kinase" evidence="15">
    <location>
        <begin position="238"/>
        <end position="459"/>
    </location>
</feature>
<evidence type="ECO:0000256" key="5">
    <source>
        <dbReference type="ARBA" id="ARBA00022553"/>
    </source>
</evidence>
<keyword evidence="13 14" id="KW-0472">Membrane</keyword>
<dbReference type="GO" id="GO:0000155">
    <property type="term" value="F:phosphorelay sensor kinase activity"/>
    <property type="evidence" value="ECO:0007669"/>
    <property type="project" value="InterPro"/>
</dbReference>
<evidence type="ECO:0000256" key="14">
    <source>
        <dbReference type="SAM" id="Phobius"/>
    </source>
</evidence>
<evidence type="ECO:0000256" key="3">
    <source>
        <dbReference type="ARBA" id="ARBA00012438"/>
    </source>
</evidence>
<keyword evidence="12" id="KW-0902">Two-component regulatory system</keyword>
<evidence type="ECO:0000256" key="2">
    <source>
        <dbReference type="ARBA" id="ARBA00004651"/>
    </source>
</evidence>
<dbReference type="AlphaFoldDB" id="A0A9D9N1Q0"/>
<dbReference type="PANTHER" id="PTHR45528">
    <property type="entry name" value="SENSOR HISTIDINE KINASE CPXA"/>
    <property type="match status" value="1"/>
</dbReference>
<reference evidence="16" key="2">
    <citation type="journal article" date="2021" name="PeerJ">
        <title>Extensive microbial diversity within the chicken gut microbiome revealed by metagenomics and culture.</title>
        <authorList>
            <person name="Gilroy R."/>
            <person name="Ravi A."/>
            <person name="Getino M."/>
            <person name="Pursley I."/>
            <person name="Horton D.L."/>
            <person name="Alikhan N.F."/>
            <person name="Baker D."/>
            <person name="Gharbi K."/>
            <person name="Hall N."/>
            <person name="Watson M."/>
            <person name="Adriaenssens E.M."/>
            <person name="Foster-Nyarko E."/>
            <person name="Jarju S."/>
            <person name="Secka A."/>
            <person name="Antonio M."/>
            <person name="Oren A."/>
            <person name="Chaudhuri R.R."/>
            <person name="La Ragione R."/>
            <person name="Hildebrand F."/>
            <person name="Pallen M.J."/>
        </authorList>
    </citation>
    <scope>NUCLEOTIDE SEQUENCE</scope>
    <source>
        <strain evidence="16">10532</strain>
    </source>
</reference>
<proteinExistence type="predicted"/>
<keyword evidence="5" id="KW-0597">Phosphoprotein</keyword>
<dbReference type="GO" id="GO:0005524">
    <property type="term" value="F:ATP binding"/>
    <property type="evidence" value="ECO:0007669"/>
    <property type="project" value="UniProtKB-KW"/>
</dbReference>
<dbReference type="PANTHER" id="PTHR45528:SF1">
    <property type="entry name" value="SENSOR HISTIDINE KINASE CPXA"/>
    <property type="match status" value="1"/>
</dbReference>
<evidence type="ECO:0000256" key="6">
    <source>
        <dbReference type="ARBA" id="ARBA00022679"/>
    </source>
</evidence>
<dbReference type="SUPFAM" id="SSF47384">
    <property type="entry name" value="Homodimeric domain of signal transducing histidine kinase"/>
    <property type="match status" value="1"/>
</dbReference>
<evidence type="ECO:0000256" key="9">
    <source>
        <dbReference type="ARBA" id="ARBA00022777"/>
    </source>
</evidence>